<reference evidence="4 5" key="1">
    <citation type="journal article" date="2016" name="Nat. Commun.">
        <title>Thousands of microbial genomes shed light on interconnected biogeochemical processes in an aquifer system.</title>
        <authorList>
            <person name="Anantharaman K."/>
            <person name="Brown C.T."/>
            <person name="Hug L.A."/>
            <person name="Sharon I."/>
            <person name="Castelle C.J."/>
            <person name="Probst A.J."/>
            <person name="Thomas B.C."/>
            <person name="Singh A."/>
            <person name="Wilkins M.J."/>
            <person name="Karaoz U."/>
            <person name="Brodie E.L."/>
            <person name="Williams K.H."/>
            <person name="Hubbard S.S."/>
            <person name="Banfield J.F."/>
        </authorList>
    </citation>
    <scope>NUCLEOTIDE SEQUENCE [LARGE SCALE GENOMIC DNA]</scope>
</reference>
<dbReference type="EMBL" id="MHBZ01000030">
    <property type="protein sequence ID" value="OGY10745.1"/>
    <property type="molecule type" value="Genomic_DNA"/>
</dbReference>
<evidence type="ECO:0000259" key="3">
    <source>
        <dbReference type="Pfam" id="PF05175"/>
    </source>
</evidence>
<dbReference type="InterPro" id="IPR046977">
    <property type="entry name" value="RsmC/RlmG"/>
</dbReference>
<evidence type="ECO:0000256" key="2">
    <source>
        <dbReference type="ARBA" id="ARBA00022679"/>
    </source>
</evidence>
<dbReference type="Gene3D" id="3.40.50.150">
    <property type="entry name" value="Vaccinia Virus protein VP39"/>
    <property type="match status" value="1"/>
</dbReference>
<dbReference type="InterPro" id="IPR007848">
    <property type="entry name" value="Small_mtfrase_dom"/>
</dbReference>
<dbReference type="GO" id="GO:0032259">
    <property type="term" value="P:methylation"/>
    <property type="evidence" value="ECO:0007669"/>
    <property type="project" value="UniProtKB-KW"/>
</dbReference>
<dbReference type="InterPro" id="IPR029063">
    <property type="entry name" value="SAM-dependent_MTases_sf"/>
</dbReference>
<dbReference type="AlphaFoldDB" id="A0A1G1V5Q9"/>
<evidence type="ECO:0000256" key="1">
    <source>
        <dbReference type="ARBA" id="ARBA00022603"/>
    </source>
</evidence>
<keyword evidence="2 4" id="KW-0808">Transferase</keyword>
<dbReference type="GO" id="GO:0008757">
    <property type="term" value="F:S-adenosylmethionine-dependent methyltransferase activity"/>
    <property type="evidence" value="ECO:0007669"/>
    <property type="project" value="InterPro"/>
</dbReference>
<feature type="domain" description="Methyltransferase small" evidence="3">
    <location>
        <begin position="18"/>
        <end position="184"/>
    </location>
</feature>
<dbReference type="SUPFAM" id="SSF53335">
    <property type="entry name" value="S-adenosyl-L-methionine-dependent methyltransferases"/>
    <property type="match status" value="1"/>
</dbReference>
<dbReference type="PANTHER" id="PTHR47816">
    <property type="entry name" value="RIBOSOMAL RNA SMALL SUBUNIT METHYLTRANSFERASE C"/>
    <property type="match status" value="1"/>
</dbReference>
<dbReference type="Proteomes" id="UP000178319">
    <property type="component" value="Unassembled WGS sequence"/>
</dbReference>
<dbReference type="STRING" id="1797516.A3D26_02805"/>
<keyword evidence="1 4" id="KW-0489">Methyltransferase</keyword>
<name>A0A1G1V5Q9_9BACT</name>
<protein>
    <submittedName>
        <fullName evidence="4">Methyltransferase</fullName>
    </submittedName>
</protein>
<gene>
    <name evidence="4" type="ORF">A3D26_02805</name>
</gene>
<proteinExistence type="predicted"/>
<evidence type="ECO:0000313" key="4">
    <source>
        <dbReference type="EMBL" id="OGY10745.1"/>
    </source>
</evidence>
<organism evidence="4 5">
    <name type="scientific">Candidatus Blackburnbacteria bacterium RIFCSPHIGHO2_02_FULL_44_20</name>
    <dbReference type="NCBI Taxonomy" id="1797516"/>
    <lineage>
        <taxon>Bacteria</taxon>
        <taxon>Candidatus Blackburniibacteriota</taxon>
    </lineage>
</organism>
<comment type="caution">
    <text evidence="4">The sequence shown here is derived from an EMBL/GenBank/DDBJ whole genome shotgun (WGS) entry which is preliminary data.</text>
</comment>
<evidence type="ECO:0000313" key="5">
    <source>
        <dbReference type="Proteomes" id="UP000178319"/>
    </source>
</evidence>
<sequence>MDAYFKKEITYVFAKQEFTFAIANTLFSTFDIDHGTDILIRSIVPNNPKSILDIGCGYGPLGIMLAKTNPQAEITMLDRDLLAVQYTNFNIAKNNITNAVAIGSVGTEAVKEKNFDLVVSNIPAKIGDEAIAEEFILEPYSLLNPGGEYWMVVVSALNRLVPRVGKEHHLQMNEVRKRRGHIVYRIRKPA</sequence>
<dbReference type="CDD" id="cd02440">
    <property type="entry name" value="AdoMet_MTases"/>
    <property type="match status" value="1"/>
</dbReference>
<dbReference type="PANTHER" id="PTHR47816:SF4">
    <property type="entry name" value="RIBOSOMAL RNA SMALL SUBUNIT METHYLTRANSFERASE C"/>
    <property type="match status" value="1"/>
</dbReference>
<dbReference type="Pfam" id="PF05175">
    <property type="entry name" value="MTS"/>
    <property type="match status" value="1"/>
</dbReference>
<accession>A0A1G1V5Q9</accession>